<protein>
    <submittedName>
        <fullName evidence="1">Uncharacterized protein</fullName>
    </submittedName>
</protein>
<name>Q3LWC8_BIGNA</name>
<reference evidence="1 2" key="1">
    <citation type="journal article" date="2006" name="Proc. Natl. Acad. Sci. U.S.A.">
        <title>Complete nucleotide sequence of the chlorarachniophyte nucleomorph: nature's smallest nucleus.</title>
        <authorList>
            <person name="Gilson P.R."/>
            <person name="Su V."/>
            <person name="Slamovits C.H."/>
            <person name="Reith M.E."/>
            <person name="Keeling P.J."/>
            <person name="McFadden G.I."/>
        </authorList>
    </citation>
    <scope>NUCLEOTIDE SEQUENCE [LARGE SCALE GENOMIC DNA]</scope>
    <source>
        <strain evidence="2">CCMP621</strain>
    </source>
</reference>
<dbReference type="RefSeq" id="XP_001712849.1">
    <property type="nucleotide sequence ID" value="XM_001712797.1"/>
</dbReference>
<dbReference type="AlphaFoldDB" id="Q3LWC8"/>
<evidence type="ECO:0000313" key="1">
    <source>
        <dbReference type="EMBL" id="ABA27237.1"/>
    </source>
</evidence>
<keyword evidence="1" id="KW-0542">Nucleomorph</keyword>
<dbReference type="EMBL" id="DQ158856">
    <property type="protein sequence ID" value="ABA27237.1"/>
    <property type="molecule type" value="Genomic_DNA"/>
</dbReference>
<proteinExistence type="predicted"/>
<dbReference type="Proteomes" id="UP000243425">
    <property type="component" value="Nucleomorph 1"/>
</dbReference>
<organism evidence="1 2">
    <name type="scientific">Bigelowiella natans</name>
    <name type="common">Pedinomonas minutissima</name>
    <name type="synonym">Chlorarachnion sp. (strain CCMP621)</name>
    <dbReference type="NCBI Taxonomy" id="227086"/>
    <lineage>
        <taxon>Eukaryota</taxon>
        <taxon>Sar</taxon>
        <taxon>Rhizaria</taxon>
        <taxon>Cercozoa</taxon>
        <taxon>Chlorarachniophyceae</taxon>
        <taxon>Bigelowiella</taxon>
    </lineage>
</organism>
<evidence type="ECO:0000313" key="2">
    <source>
        <dbReference type="Proteomes" id="UP000243425"/>
    </source>
</evidence>
<geneLocation type="nucleomorph" evidence="1"/>
<accession>Q3LWC8</accession>
<sequence>MKHWINFVSIETSKNCKHPIETRIIKLNDITQASKFMIPSLNKYIFIKTQVQMINLKYIQKLHRFKTMYYVFNAIKLNLPNWIHLKTFLKHFCTIYLLGDKRKRVILSKASVLFF</sequence>
<dbReference type="GeneID" id="5788440"/>